<dbReference type="GO" id="GO:0000287">
    <property type="term" value="F:magnesium ion binding"/>
    <property type="evidence" value="ECO:0007669"/>
    <property type="project" value="InterPro"/>
</dbReference>
<keyword evidence="11" id="KW-1185">Reference proteome</keyword>
<feature type="domain" description="Ribose-phosphate pyrophosphokinase N-terminal" evidence="9">
    <location>
        <begin position="40"/>
        <end position="96"/>
    </location>
</feature>
<evidence type="ECO:0000313" key="11">
    <source>
        <dbReference type="Proteomes" id="UP000054560"/>
    </source>
</evidence>
<evidence type="ECO:0000256" key="4">
    <source>
        <dbReference type="ARBA" id="ARBA00022679"/>
    </source>
</evidence>
<keyword evidence="6" id="KW-0547">Nucleotide-binding</keyword>
<sequence>MNSNSISTHWYHRALWNQSIYLPSKPQGFISRSSPLSHRRISVNESVREAGVFVVQTGSPNVNDMLMELMFLLTTCKAKSAASVCAVVPHFPYARQ</sequence>
<dbReference type="GO" id="GO:0004749">
    <property type="term" value="F:ribose phosphate diphosphokinase activity"/>
    <property type="evidence" value="ECO:0007669"/>
    <property type="project" value="UniProtKB-EC"/>
</dbReference>
<dbReference type="STRING" id="667725.A0A0L0F8H5"/>
<dbReference type="EMBL" id="KQ246417">
    <property type="protein sequence ID" value="KNC72851.1"/>
    <property type="molecule type" value="Genomic_DNA"/>
</dbReference>
<dbReference type="Pfam" id="PF13793">
    <property type="entry name" value="Pribosyltran_N"/>
    <property type="match status" value="1"/>
</dbReference>
<evidence type="ECO:0000256" key="5">
    <source>
        <dbReference type="ARBA" id="ARBA00022727"/>
    </source>
</evidence>
<dbReference type="AlphaFoldDB" id="A0A0L0F8H5"/>
<comment type="pathway">
    <text evidence="1">Metabolic intermediate biosynthesis; 5-phospho-alpha-D-ribose 1-diphosphate biosynthesis; 5-phospho-alpha-D-ribose 1-diphosphate from D-ribose 5-phosphate (route I): step 1/1.</text>
</comment>
<dbReference type="GO" id="GO:0006015">
    <property type="term" value="P:5-phosphoribose 1-diphosphate biosynthetic process"/>
    <property type="evidence" value="ECO:0007669"/>
    <property type="project" value="TreeGrafter"/>
</dbReference>
<dbReference type="PANTHER" id="PTHR10210:SF32">
    <property type="entry name" value="RIBOSE-PHOSPHATE PYROPHOSPHOKINASE 2"/>
    <property type="match status" value="1"/>
</dbReference>
<keyword evidence="8" id="KW-0067">ATP-binding</keyword>
<evidence type="ECO:0000259" key="9">
    <source>
        <dbReference type="Pfam" id="PF13793"/>
    </source>
</evidence>
<dbReference type="PANTHER" id="PTHR10210">
    <property type="entry name" value="RIBOSE-PHOSPHATE DIPHOSPHOKINASE FAMILY MEMBER"/>
    <property type="match status" value="1"/>
</dbReference>
<protein>
    <recommendedName>
        <fullName evidence="3">ribose-phosphate diphosphokinase</fullName>
        <ecNumber evidence="3">2.7.6.1</ecNumber>
    </recommendedName>
</protein>
<dbReference type="FunFam" id="3.40.50.2020:FF:000014">
    <property type="entry name" value="Ribose-phosphate pyrophosphokinase 1"/>
    <property type="match status" value="1"/>
</dbReference>
<evidence type="ECO:0000313" key="10">
    <source>
        <dbReference type="EMBL" id="KNC72851.1"/>
    </source>
</evidence>
<evidence type="ECO:0000256" key="7">
    <source>
        <dbReference type="ARBA" id="ARBA00022777"/>
    </source>
</evidence>
<organism evidence="10 11">
    <name type="scientific">Sphaeroforma arctica JP610</name>
    <dbReference type="NCBI Taxonomy" id="667725"/>
    <lineage>
        <taxon>Eukaryota</taxon>
        <taxon>Ichthyosporea</taxon>
        <taxon>Ichthyophonida</taxon>
        <taxon>Sphaeroforma</taxon>
    </lineage>
</organism>
<dbReference type="InterPro" id="IPR029099">
    <property type="entry name" value="Pribosyltran_N"/>
</dbReference>
<dbReference type="GO" id="GO:0005524">
    <property type="term" value="F:ATP binding"/>
    <property type="evidence" value="ECO:0007669"/>
    <property type="project" value="UniProtKB-KW"/>
</dbReference>
<dbReference type="SMART" id="SM01400">
    <property type="entry name" value="Pribosyltran_N"/>
    <property type="match status" value="1"/>
</dbReference>
<dbReference type="RefSeq" id="XP_014146753.1">
    <property type="nucleotide sequence ID" value="XM_014291278.1"/>
</dbReference>
<dbReference type="GO" id="GO:0006164">
    <property type="term" value="P:purine nucleotide biosynthetic process"/>
    <property type="evidence" value="ECO:0007669"/>
    <property type="project" value="TreeGrafter"/>
</dbReference>
<evidence type="ECO:0000256" key="6">
    <source>
        <dbReference type="ARBA" id="ARBA00022741"/>
    </source>
</evidence>
<feature type="non-terminal residue" evidence="10">
    <location>
        <position position="96"/>
    </location>
</feature>
<dbReference type="GO" id="GO:0005737">
    <property type="term" value="C:cytoplasm"/>
    <property type="evidence" value="ECO:0007669"/>
    <property type="project" value="TreeGrafter"/>
</dbReference>
<evidence type="ECO:0000256" key="1">
    <source>
        <dbReference type="ARBA" id="ARBA00004996"/>
    </source>
</evidence>
<dbReference type="InterPro" id="IPR005946">
    <property type="entry name" value="Rib-P_diPkinase"/>
</dbReference>
<dbReference type="GO" id="GO:0002189">
    <property type="term" value="C:ribose phosphate diphosphokinase complex"/>
    <property type="evidence" value="ECO:0007669"/>
    <property type="project" value="TreeGrafter"/>
</dbReference>
<keyword evidence="5" id="KW-0545">Nucleotide biosynthesis</keyword>
<keyword evidence="4" id="KW-0808">Transferase</keyword>
<dbReference type="Proteomes" id="UP000054560">
    <property type="component" value="Unassembled WGS sequence"/>
</dbReference>
<evidence type="ECO:0000256" key="3">
    <source>
        <dbReference type="ARBA" id="ARBA00013247"/>
    </source>
</evidence>
<dbReference type="OrthoDB" id="413572at2759"/>
<dbReference type="EC" id="2.7.6.1" evidence="3"/>
<dbReference type="InterPro" id="IPR029057">
    <property type="entry name" value="PRTase-like"/>
</dbReference>
<dbReference type="Gene3D" id="3.40.50.2020">
    <property type="match status" value="1"/>
</dbReference>
<name>A0A0L0F8H5_9EUKA</name>
<evidence type="ECO:0000256" key="2">
    <source>
        <dbReference type="ARBA" id="ARBA00006478"/>
    </source>
</evidence>
<comment type="similarity">
    <text evidence="2">Belongs to the ribose-phosphate pyrophosphokinase family.</text>
</comment>
<dbReference type="GeneID" id="25915090"/>
<proteinExistence type="inferred from homology"/>
<reference evidence="10 11" key="1">
    <citation type="submission" date="2011-02" db="EMBL/GenBank/DDBJ databases">
        <title>The Genome Sequence of Sphaeroforma arctica JP610.</title>
        <authorList>
            <consortium name="The Broad Institute Genome Sequencing Platform"/>
            <person name="Russ C."/>
            <person name="Cuomo C."/>
            <person name="Young S.K."/>
            <person name="Zeng Q."/>
            <person name="Gargeya S."/>
            <person name="Alvarado L."/>
            <person name="Berlin A."/>
            <person name="Chapman S.B."/>
            <person name="Chen Z."/>
            <person name="Freedman E."/>
            <person name="Gellesch M."/>
            <person name="Goldberg J."/>
            <person name="Griggs A."/>
            <person name="Gujja S."/>
            <person name="Heilman E."/>
            <person name="Heiman D."/>
            <person name="Howarth C."/>
            <person name="Mehta T."/>
            <person name="Neiman D."/>
            <person name="Pearson M."/>
            <person name="Roberts A."/>
            <person name="Saif S."/>
            <person name="Shea T."/>
            <person name="Shenoy N."/>
            <person name="Sisk P."/>
            <person name="Stolte C."/>
            <person name="Sykes S."/>
            <person name="White J."/>
            <person name="Yandava C."/>
            <person name="Burger G."/>
            <person name="Gray M.W."/>
            <person name="Holland P.W.H."/>
            <person name="King N."/>
            <person name="Lang F.B.F."/>
            <person name="Roger A.J."/>
            <person name="Ruiz-Trillo I."/>
            <person name="Haas B."/>
            <person name="Nusbaum C."/>
            <person name="Birren B."/>
        </authorList>
    </citation>
    <scope>NUCLEOTIDE SEQUENCE [LARGE SCALE GENOMIC DNA]</scope>
    <source>
        <strain evidence="10 11">JP610</strain>
    </source>
</reference>
<dbReference type="SUPFAM" id="SSF53271">
    <property type="entry name" value="PRTase-like"/>
    <property type="match status" value="1"/>
</dbReference>
<keyword evidence="7" id="KW-0418">Kinase</keyword>
<dbReference type="eggNOG" id="KOG1448">
    <property type="taxonomic scope" value="Eukaryota"/>
</dbReference>
<evidence type="ECO:0000256" key="8">
    <source>
        <dbReference type="ARBA" id="ARBA00022840"/>
    </source>
</evidence>
<accession>A0A0L0F8H5</accession>
<gene>
    <name evidence="10" type="ORF">SARC_14586</name>
</gene>
<dbReference type="GO" id="GO:0016301">
    <property type="term" value="F:kinase activity"/>
    <property type="evidence" value="ECO:0007669"/>
    <property type="project" value="UniProtKB-KW"/>
</dbReference>